<dbReference type="Proteomes" id="UP000887566">
    <property type="component" value="Unplaced"/>
</dbReference>
<keyword evidence="2" id="KW-1185">Reference proteome</keyword>
<dbReference type="WBParaSite" id="PSAMB.scaffold13567size2212.g35557.t1">
    <property type="protein sequence ID" value="PSAMB.scaffold13567size2212.g35557.t1"/>
    <property type="gene ID" value="PSAMB.scaffold13567size2212.g35557"/>
</dbReference>
<reference evidence="3" key="1">
    <citation type="submission" date="2022-11" db="UniProtKB">
        <authorList>
            <consortium name="WormBaseParasite"/>
        </authorList>
    </citation>
    <scope>IDENTIFICATION</scope>
</reference>
<feature type="compositionally biased region" description="Low complexity" evidence="1">
    <location>
        <begin position="53"/>
        <end position="67"/>
    </location>
</feature>
<protein>
    <submittedName>
        <fullName evidence="3">Uncharacterized protein</fullName>
    </submittedName>
</protein>
<feature type="region of interest" description="Disordered" evidence="1">
    <location>
        <begin position="1"/>
        <end position="151"/>
    </location>
</feature>
<feature type="region of interest" description="Disordered" evidence="1">
    <location>
        <begin position="238"/>
        <end position="305"/>
    </location>
</feature>
<name>A0A914V0A8_9BILA</name>
<feature type="compositionally biased region" description="Basic and acidic residues" evidence="1">
    <location>
        <begin position="1"/>
        <end position="11"/>
    </location>
</feature>
<proteinExistence type="predicted"/>
<feature type="compositionally biased region" description="Low complexity" evidence="1">
    <location>
        <begin position="22"/>
        <end position="44"/>
    </location>
</feature>
<evidence type="ECO:0000313" key="3">
    <source>
        <dbReference type="WBParaSite" id="PSAMB.scaffold13567size2212.g35557.t1"/>
    </source>
</evidence>
<feature type="compositionally biased region" description="Polar residues" evidence="1">
    <location>
        <begin position="397"/>
        <end position="418"/>
    </location>
</feature>
<feature type="compositionally biased region" description="Polar residues" evidence="1">
    <location>
        <begin position="123"/>
        <end position="133"/>
    </location>
</feature>
<accession>A0A914V0A8</accession>
<feature type="compositionally biased region" description="Low complexity" evidence="1">
    <location>
        <begin position="74"/>
        <end position="93"/>
    </location>
</feature>
<evidence type="ECO:0000313" key="2">
    <source>
        <dbReference type="Proteomes" id="UP000887566"/>
    </source>
</evidence>
<feature type="region of interest" description="Disordered" evidence="1">
    <location>
        <begin position="381"/>
        <end position="418"/>
    </location>
</feature>
<organism evidence="2 3">
    <name type="scientific">Plectus sambesii</name>
    <dbReference type="NCBI Taxonomy" id="2011161"/>
    <lineage>
        <taxon>Eukaryota</taxon>
        <taxon>Metazoa</taxon>
        <taxon>Ecdysozoa</taxon>
        <taxon>Nematoda</taxon>
        <taxon>Chromadorea</taxon>
        <taxon>Plectida</taxon>
        <taxon>Plectina</taxon>
        <taxon>Plectoidea</taxon>
        <taxon>Plectidae</taxon>
        <taxon>Plectus</taxon>
    </lineage>
</organism>
<feature type="compositionally biased region" description="Polar residues" evidence="1">
    <location>
        <begin position="104"/>
        <end position="116"/>
    </location>
</feature>
<sequence length="418" mass="47091">MQSPPAREHRAPTVPPAPNMPPMMLLQQQQPHLQQQQQRHPQTPIWRQHEGQQHQQPGPHSQSRSQSTTGHNYQSHPLQSQTTQHQSPQQQRRPSQDNPPMMSHYQQHPNPPMTQSGHRHESPTTMQQHQQAKNGHHEAARIQHQQQQYMQERSPKMMHQSMQQPMHQPIQHQQQQYMQERSPKMMHHQMMTIPTRMQTSGPPPVVMPPLYETGMSDAGSSYYRGGHGTAGSYAVSRAPSTIQNGEDRMDARSGYSMPQSAREASIPATVPPQHRMTESSVSEFPPPPPEAYSRSESRAESFYGRGGTSIASGDYGHLGKAKPAPSDYSVLSVSSRIRRMQIPSKNSDVDKFLDAVFEQVLQPHDTPYDDVFDSKSIAASIKGGDRPADISSPPPMQMTQSFAMGNGQQQQQPFQYVS</sequence>
<dbReference type="AlphaFoldDB" id="A0A914V0A8"/>
<evidence type="ECO:0000256" key="1">
    <source>
        <dbReference type="SAM" id="MobiDB-lite"/>
    </source>
</evidence>